<evidence type="ECO:0000256" key="1">
    <source>
        <dbReference type="SAM" id="MobiDB-lite"/>
    </source>
</evidence>
<name>A0ABU4WXR7_9HYPH</name>
<feature type="compositionally biased region" description="Acidic residues" evidence="1">
    <location>
        <begin position="37"/>
        <end position="47"/>
    </location>
</feature>
<accession>A0ABU4WXR7</accession>
<sequence>MAILPNPDPSPTPVPTPPPIPEPKPMREPDPDRLPDEEPIPNPDENDAPPKHSATMQRWLAGAMLAVPPLLVLFAFLQRFFVESIVGSAIKG</sequence>
<evidence type="ECO:0000313" key="3">
    <source>
        <dbReference type="EMBL" id="MDX8440861.1"/>
    </source>
</evidence>
<feature type="compositionally biased region" description="Pro residues" evidence="1">
    <location>
        <begin position="1"/>
        <end position="23"/>
    </location>
</feature>
<dbReference type="RefSeq" id="WP_320214776.1">
    <property type="nucleotide sequence ID" value="NZ_JAVIIS010000018.1"/>
</dbReference>
<reference evidence="3 4" key="1">
    <citation type="submission" date="2023-08" db="EMBL/GenBank/DDBJ databases">
        <title>Implementing the SeqCode for naming new Mesorhizobium species isolated from Vachellia karroo root nodules.</title>
        <authorList>
            <person name="Van Lill M."/>
        </authorList>
    </citation>
    <scope>NUCLEOTIDE SEQUENCE [LARGE SCALE GENOMIC DNA]</scope>
    <source>
        <strain evidence="3 4">VK3E</strain>
    </source>
</reference>
<comment type="caution">
    <text evidence="3">The sequence shown here is derived from an EMBL/GenBank/DDBJ whole genome shotgun (WGS) entry which is preliminary data.</text>
</comment>
<protein>
    <submittedName>
        <fullName evidence="3">Uncharacterized protein</fullName>
    </submittedName>
</protein>
<keyword evidence="2" id="KW-1133">Transmembrane helix</keyword>
<feature type="compositionally biased region" description="Basic and acidic residues" evidence="1">
    <location>
        <begin position="24"/>
        <end position="36"/>
    </location>
</feature>
<feature type="region of interest" description="Disordered" evidence="1">
    <location>
        <begin position="1"/>
        <end position="54"/>
    </location>
</feature>
<organism evidence="3 4">
    <name type="scientific">Mesorhizobium australafricanum</name>
    <dbReference type="NCBI Taxonomy" id="3072311"/>
    <lineage>
        <taxon>Bacteria</taxon>
        <taxon>Pseudomonadati</taxon>
        <taxon>Pseudomonadota</taxon>
        <taxon>Alphaproteobacteria</taxon>
        <taxon>Hyphomicrobiales</taxon>
        <taxon>Phyllobacteriaceae</taxon>
        <taxon>Mesorhizobium</taxon>
    </lineage>
</organism>
<keyword evidence="2" id="KW-0812">Transmembrane</keyword>
<feature type="transmembrane region" description="Helical" evidence="2">
    <location>
        <begin position="59"/>
        <end position="77"/>
    </location>
</feature>
<keyword evidence="4" id="KW-1185">Reference proteome</keyword>
<proteinExistence type="predicted"/>
<gene>
    <name evidence="3" type="ORF">RFM51_14805</name>
</gene>
<keyword evidence="2" id="KW-0472">Membrane</keyword>
<dbReference type="Proteomes" id="UP001272097">
    <property type="component" value="Unassembled WGS sequence"/>
</dbReference>
<evidence type="ECO:0000256" key="2">
    <source>
        <dbReference type="SAM" id="Phobius"/>
    </source>
</evidence>
<dbReference type="EMBL" id="JAVIIS010000018">
    <property type="protein sequence ID" value="MDX8440861.1"/>
    <property type="molecule type" value="Genomic_DNA"/>
</dbReference>
<evidence type="ECO:0000313" key="4">
    <source>
        <dbReference type="Proteomes" id="UP001272097"/>
    </source>
</evidence>